<gene>
    <name evidence="5" type="primary">cytR_21</name>
    <name evidence="5" type="ORF">SDC9_150106</name>
</gene>
<comment type="caution">
    <text evidence="5">The sequence shown here is derived from an EMBL/GenBank/DDBJ whole genome shotgun (WGS) entry which is preliminary data.</text>
</comment>
<protein>
    <submittedName>
        <fullName evidence="5">HTH-type transcriptional repressor CytR</fullName>
    </submittedName>
</protein>
<evidence type="ECO:0000259" key="4">
    <source>
        <dbReference type="Pfam" id="PF13377"/>
    </source>
</evidence>
<evidence type="ECO:0000256" key="2">
    <source>
        <dbReference type="ARBA" id="ARBA00023125"/>
    </source>
</evidence>
<dbReference type="PANTHER" id="PTHR30146">
    <property type="entry name" value="LACI-RELATED TRANSCRIPTIONAL REPRESSOR"/>
    <property type="match status" value="1"/>
</dbReference>
<dbReference type="AlphaFoldDB" id="A0A645ELG4"/>
<evidence type="ECO:0000256" key="3">
    <source>
        <dbReference type="ARBA" id="ARBA00023163"/>
    </source>
</evidence>
<sequence length="111" mass="12363">MEATRKMLGDNPEITAIFATDDLKAIAALEVLHQMGKRLPQDVSVIGFDNFDISQIVHPKLTTIEVPIVQMGYQATNMLISLIEGEEVPEKHIIMDTKLIERESVSEVCAQ</sequence>
<dbReference type="SUPFAM" id="SSF53822">
    <property type="entry name" value="Periplasmic binding protein-like I"/>
    <property type="match status" value="1"/>
</dbReference>
<feature type="domain" description="Transcriptional regulator LacI/GalR-like sensor" evidence="4">
    <location>
        <begin position="8"/>
        <end position="105"/>
    </location>
</feature>
<dbReference type="GO" id="GO:0003700">
    <property type="term" value="F:DNA-binding transcription factor activity"/>
    <property type="evidence" value="ECO:0007669"/>
    <property type="project" value="TreeGrafter"/>
</dbReference>
<organism evidence="5">
    <name type="scientific">bioreactor metagenome</name>
    <dbReference type="NCBI Taxonomy" id="1076179"/>
    <lineage>
        <taxon>unclassified sequences</taxon>
        <taxon>metagenomes</taxon>
        <taxon>ecological metagenomes</taxon>
    </lineage>
</organism>
<keyword evidence="1" id="KW-0805">Transcription regulation</keyword>
<dbReference type="CDD" id="cd06267">
    <property type="entry name" value="PBP1_LacI_sugar_binding-like"/>
    <property type="match status" value="1"/>
</dbReference>
<dbReference type="GO" id="GO:0000976">
    <property type="term" value="F:transcription cis-regulatory region binding"/>
    <property type="evidence" value="ECO:0007669"/>
    <property type="project" value="TreeGrafter"/>
</dbReference>
<name>A0A645ELG4_9ZZZZ</name>
<proteinExistence type="predicted"/>
<dbReference type="Gene3D" id="3.40.50.2300">
    <property type="match status" value="1"/>
</dbReference>
<keyword evidence="3" id="KW-0804">Transcription</keyword>
<reference evidence="5" key="1">
    <citation type="submission" date="2019-08" db="EMBL/GenBank/DDBJ databases">
        <authorList>
            <person name="Kucharzyk K."/>
            <person name="Murdoch R.W."/>
            <person name="Higgins S."/>
            <person name="Loffler F."/>
        </authorList>
    </citation>
    <scope>NUCLEOTIDE SEQUENCE</scope>
</reference>
<dbReference type="InterPro" id="IPR028082">
    <property type="entry name" value="Peripla_BP_I"/>
</dbReference>
<keyword evidence="2" id="KW-0238">DNA-binding</keyword>
<evidence type="ECO:0000256" key="1">
    <source>
        <dbReference type="ARBA" id="ARBA00023015"/>
    </source>
</evidence>
<dbReference type="InterPro" id="IPR046335">
    <property type="entry name" value="LacI/GalR-like_sensor"/>
</dbReference>
<dbReference type="Pfam" id="PF13377">
    <property type="entry name" value="Peripla_BP_3"/>
    <property type="match status" value="1"/>
</dbReference>
<evidence type="ECO:0000313" key="5">
    <source>
        <dbReference type="EMBL" id="MPN02885.1"/>
    </source>
</evidence>
<dbReference type="PANTHER" id="PTHR30146:SF109">
    <property type="entry name" value="HTH-TYPE TRANSCRIPTIONAL REGULATOR GALS"/>
    <property type="match status" value="1"/>
</dbReference>
<dbReference type="EMBL" id="VSSQ01048839">
    <property type="protein sequence ID" value="MPN02885.1"/>
    <property type="molecule type" value="Genomic_DNA"/>
</dbReference>
<accession>A0A645ELG4</accession>